<evidence type="ECO:0000313" key="5">
    <source>
        <dbReference type="EMBL" id="WXX24262.1"/>
    </source>
</evidence>
<feature type="domain" description="DprA winged helix" evidence="4">
    <location>
        <begin position="370"/>
        <end position="416"/>
    </location>
</feature>
<organism evidence="5 6">
    <name type="scientific">Psychrobacter raelei</name>
    <dbReference type="NCBI Taxonomy" id="2565531"/>
    <lineage>
        <taxon>Bacteria</taxon>
        <taxon>Pseudomonadati</taxon>
        <taxon>Pseudomonadota</taxon>
        <taxon>Gammaproteobacteria</taxon>
        <taxon>Moraxellales</taxon>
        <taxon>Moraxellaceae</taxon>
        <taxon>Psychrobacter</taxon>
    </lineage>
</organism>
<dbReference type="EMBL" id="CP093310">
    <property type="protein sequence ID" value="WXX24262.1"/>
    <property type="molecule type" value="Genomic_DNA"/>
</dbReference>
<feature type="region of interest" description="Disordered" evidence="2">
    <location>
        <begin position="323"/>
        <end position="353"/>
    </location>
</feature>
<dbReference type="PANTHER" id="PTHR43022:SF1">
    <property type="entry name" value="PROTEIN SMF"/>
    <property type="match status" value="1"/>
</dbReference>
<comment type="similarity">
    <text evidence="1">Belongs to the DprA/Smf family.</text>
</comment>
<proteinExistence type="inferred from homology"/>
<dbReference type="Proteomes" id="UP000829560">
    <property type="component" value="Chromosome"/>
</dbReference>
<evidence type="ECO:0000259" key="4">
    <source>
        <dbReference type="Pfam" id="PF17782"/>
    </source>
</evidence>
<dbReference type="Pfam" id="PF17782">
    <property type="entry name" value="WHD_DprA"/>
    <property type="match status" value="1"/>
</dbReference>
<protein>
    <submittedName>
        <fullName evidence="5">DNA-processing protein DprA</fullName>
    </submittedName>
</protein>
<feature type="compositionally biased region" description="Polar residues" evidence="2">
    <location>
        <begin position="341"/>
        <end position="352"/>
    </location>
</feature>
<feature type="domain" description="Smf/DprA SLOG" evidence="3">
    <location>
        <begin position="89"/>
        <end position="301"/>
    </location>
</feature>
<dbReference type="PANTHER" id="PTHR43022">
    <property type="entry name" value="PROTEIN SMF"/>
    <property type="match status" value="1"/>
</dbReference>
<evidence type="ECO:0000256" key="2">
    <source>
        <dbReference type="SAM" id="MobiDB-lite"/>
    </source>
</evidence>
<evidence type="ECO:0000256" key="1">
    <source>
        <dbReference type="ARBA" id="ARBA00006525"/>
    </source>
</evidence>
<dbReference type="AlphaFoldDB" id="A0AAU6PUZ9"/>
<dbReference type="NCBIfam" id="TIGR00732">
    <property type="entry name" value="dprA"/>
    <property type="match status" value="1"/>
</dbReference>
<dbReference type="InterPro" id="IPR003488">
    <property type="entry name" value="DprA"/>
</dbReference>
<evidence type="ECO:0000313" key="6">
    <source>
        <dbReference type="Proteomes" id="UP000829560"/>
    </source>
</evidence>
<dbReference type="InterPro" id="IPR036388">
    <property type="entry name" value="WH-like_DNA-bd_sf"/>
</dbReference>
<gene>
    <name evidence="5" type="primary">dprA</name>
    <name evidence="5" type="ORF">MN210_16325</name>
</gene>
<dbReference type="InterPro" id="IPR041614">
    <property type="entry name" value="DprA_WH"/>
</dbReference>
<name>A0AAU6PUZ9_9GAMM</name>
<dbReference type="InterPro" id="IPR057666">
    <property type="entry name" value="DrpA_SLOG"/>
</dbReference>
<evidence type="ECO:0000259" key="3">
    <source>
        <dbReference type="Pfam" id="PF02481"/>
    </source>
</evidence>
<feature type="compositionally biased region" description="Polar residues" evidence="2">
    <location>
        <begin position="323"/>
        <end position="334"/>
    </location>
</feature>
<accession>A0AAU6PUZ9</accession>
<dbReference type="KEGG" id="prae:MN210_16325"/>
<dbReference type="Gene3D" id="3.40.50.450">
    <property type="match status" value="1"/>
</dbReference>
<dbReference type="GO" id="GO:0009294">
    <property type="term" value="P:DNA-mediated transformation"/>
    <property type="evidence" value="ECO:0007669"/>
    <property type="project" value="InterPro"/>
</dbReference>
<dbReference type="RefSeq" id="WP_338412331.1">
    <property type="nucleotide sequence ID" value="NZ_CP093310.2"/>
</dbReference>
<dbReference type="Pfam" id="PF02481">
    <property type="entry name" value="DNA_processg_A"/>
    <property type="match status" value="1"/>
</dbReference>
<sequence length="421" mass="46215">MTALEPALTTEKAAILLLWQRVNTSLSAFYKLIAHFETAQQALQAGRSQWQNLGIHKKHLDRHAQASQEEDAQFIAQLEQRMAAGEFHLLFQQQADYPQQLLGLFDPPPLLFYRGNKQRLNQAQIAIVGSRRPTQKAQRFSFDIAQYLAKSGFIICSGLAQGVDAQAHLGALSQPAEYAGRSVGVMGSGIDVCYPKQHQALFDRMIAEGGCIVSELFPGTPPHKHTFPRRNRIVAGLSLGTVVTEAALQSGSLITARLTSEQGKQVFALPSDIDNVNAQGGHHLIREGATLVYHPDQIVSDLCHQLVTPVQISQAKDTIYGNSSDHFHANATSHPTKHPNAVSSDTTATPKDNVNPILKAQKSVTISEHLQPLWVHIQFEPQDLDALINKTQLDTATLLSQLMELELMGAVAEVGGRYQRV</sequence>
<dbReference type="Gene3D" id="1.10.10.10">
    <property type="entry name" value="Winged helix-like DNA-binding domain superfamily/Winged helix DNA-binding domain"/>
    <property type="match status" value="1"/>
</dbReference>
<keyword evidence="6" id="KW-1185">Reference proteome</keyword>
<reference evidence="5" key="1">
    <citation type="submission" date="2024-03" db="EMBL/GenBank/DDBJ databases">
        <title>Psychrobacter raelis sp. nov. isolated from a dog with peritonitis.</title>
        <authorList>
            <person name="Schiavone A."/>
            <person name="Manzulli V."/>
            <person name="Camarda A."/>
            <person name="Cafiero M.A."/>
            <person name="Vasco I."/>
            <person name="Marino L."/>
            <person name="Pennuzzi G."/>
            <person name="Serrecchia L."/>
            <person name="Galante D."/>
            <person name="Pugliese N."/>
        </authorList>
    </citation>
    <scope>NUCLEOTIDE SEQUENCE</scope>
    <source>
        <strain evidence="5">PraFG1</strain>
    </source>
</reference>
<dbReference type="SUPFAM" id="SSF102405">
    <property type="entry name" value="MCP/YpsA-like"/>
    <property type="match status" value="1"/>
</dbReference>